<keyword evidence="1" id="KW-0378">Hydrolase</keyword>
<dbReference type="SUPFAM" id="SSF52499">
    <property type="entry name" value="Isochorismatase-like hydrolases"/>
    <property type="match status" value="1"/>
</dbReference>
<feature type="domain" description="Isochorismatase-like" evidence="2">
    <location>
        <begin position="11"/>
        <end position="181"/>
    </location>
</feature>
<reference evidence="3 4" key="1">
    <citation type="submission" date="2020-08" db="EMBL/GenBank/DDBJ databases">
        <title>Genomic Encyclopedia of Type Strains, Phase IV (KMG-V): Genome sequencing to study the core and pangenomes of soil and plant-associated prokaryotes.</title>
        <authorList>
            <person name="Whitman W."/>
        </authorList>
    </citation>
    <scope>NUCLEOTIDE SEQUENCE [LARGE SCALE GENOMIC DNA]</scope>
    <source>
        <strain evidence="3 4">M8US30</strain>
    </source>
</reference>
<dbReference type="AlphaFoldDB" id="A0A7W8JD10"/>
<dbReference type="CDD" id="cd00431">
    <property type="entry name" value="cysteine_hydrolases"/>
    <property type="match status" value="1"/>
</dbReference>
<evidence type="ECO:0000259" key="2">
    <source>
        <dbReference type="Pfam" id="PF00857"/>
    </source>
</evidence>
<dbReference type="GO" id="GO:0016787">
    <property type="term" value="F:hydrolase activity"/>
    <property type="evidence" value="ECO:0007669"/>
    <property type="project" value="UniProtKB-KW"/>
</dbReference>
<accession>A0A7W8JD10</accession>
<evidence type="ECO:0000256" key="1">
    <source>
        <dbReference type="ARBA" id="ARBA00022801"/>
    </source>
</evidence>
<comment type="caution">
    <text evidence="3">The sequence shown here is derived from an EMBL/GenBank/DDBJ whole genome shotgun (WGS) entry which is preliminary data.</text>
</comment>
<sequence>MSDFVLDAKTTTLVLIDLEVGIAAMNLAPHSSAEVVSRCAGLAKTFRQKGGAVVFVKVLIPEMLPLPVDMPLMRGTPPPNATEFVAEAGVQPEDLIVKKRSWGAFYGTDLEQHLRRRGIKTIVIGGIATNFGVESTARAAFDQGYEVVFAEDAMSSVSAELHEFPIKNVFPMMGRVRSVAEIVKALG</sequence>
<dbReference type="InterPro" id="IPR050272">
    <property type="entry name" value="Isochorismatase-like_hydrls"/>
</dbReference>
<dbReference type="PANTHER" id="PTHR43540">
    <property type="entry name" value="PEROXYUREIDOACRYLATE/UREIDOACRYLATE AMIDOHYDROLASE-RELATED"/>
    <property type="match status" value="1"/>
</dbReference>
<organism evidence="3 4">
    <name type="scientific">Tunturiibacter lichenicola</name>
    <dbReference type="NCBI Taxonomy" id="2051959"/>
    <lineage>
        <taxon>Bacteria</taxon>
        <taxon>Pseudomonadati</taxon>
        <taxon>Acidobacteriota</taxon>
        <taxon>Terriglobia</taxon>
        <taxon>Terriglobales</taxon>
        <taxon>Acidobacteriaceae</taxon>
        <taxon>Tunturiibacter</taxon>
    </lineage>
</organism>
<dbReference type="Proteomes" id="UP000569092">
    <property type="component" value="Unassembled WGS sequence"/>
</dbReference>
<evidence type="ECO:0000313" key="4">
    <source>
        <dbReference type="Proteomes" id="UP000569092"/>
    </source>
</evidence>
<dbReference type="Pfam" id="PF00857">
    <property type="entry name" value="Isochorismatase"/>
    <property type="match status" value="1"/>
</dbReference>
<protein>
    <submittedName>
        <fullName evidence="3">Nicotinamidase-related amidase</fullName>
    </submittedName>
</protein>
<dbReference type="Gene3D" id="3.40.50.850">
    <property type="entry name" value="Isochorismatase-like"/>
    <property type="match status" value="1"/>
</dbReference>
<dbReference type="NCBIfam" id="NF008517">
    <property type="entry name" value="PRK11440.1"/>
    <property type="match status" value="1"/>
</dbReference>
<evidence type="ECO:0000313" key="3">
    <source>
        <dbReference type="EMBL" id="MBB5345614.1"/>
    </source>
</evidence>
<dbReference type="PANTHER" id="PTHR43540:SF7">
    <property type="entry name" value="ISOCHORISMATASE FAMILY PROTEIN YECD"/>
    <property type="match status" value="1"/>
</dbReference>
<dbReference type="InterPro" id="IPR000868">
    <property type="entry name" value="Isochorismatase-like_dom"/>
</dbReference>
<dbReference type="EMBL" id="JACHDZ010000006">
    <property type="protein sequence ID" value="MBB5345614.1"/>
    <property type="molecule type" value="Genomic_DNA"/>
</dbReference>
<proteinExistence type="predicted"/>
<dbReference type="InterPro" id="IPR036380">
    <property type="entry name" value="Isochorismatase-like_sf"/>
</dbReference>
<gene>
    <name evidence="3" type="ORF">HDF10_003608</name>
</gene>
<name>A0A7W8JD10_9BACT</name>